<sequence length="168" mass="19967">MNFSEIYSQFNKRLFSICYSIIRDNHLAEDAVQETFIKAFKNVKTIEEECKICAWLSSIATRTAIDILRREKRKRGIVMEHEMLEFLGIEMIHNVEQEAEAELLKEQIEENLKRLKAEHQEVLILKIRKGLKEDEIAKVLQLNPRTVKSRFYRARKQLKLLYQEQNTA</sequence>
<evidence type="ECO:0000256" key="5">
    <source>
        <dbReference type="SAM" id="Coils"/>
    </source>
</evidence>
<dbReference type="GO" id="GO:0003677">
    <property type="term" value="F:DNA binding"/>
    <property type="evidence" value="ECO:0007669"/>
    <property type="project" value="InterPro"/>
</dbReference>
<dbReference type="SUPFAM" id="SSF88946">
    <property type="entry name" value="Sigma2 domain of RNA polymerase sigma factors"/>
    <property type="match status" value="1"/>
</dbReference>
<dbReference type="GO" id="GO:0016987">
    <property type="term" value="F:sigma factor activity"/>
    <property type="evidence" value="ECO:0007669"/>
    <property type="project" value="UniProtKB-KW"/>
</dbReference>
<dbReference type="Gene3D" id="1.10.10.10">
    <property type="entry name" value="Winged helix-like DNA-binding domain superfamily/Winged helix DNA-binding domain"/>
    <property type="match status" value="1"/>
</dbReference>
<dbReference type="InterPro" id="IPR013325">
    <property type="entry name" value="RNA_pol_sigma_r2"/>
</dbReference>
<evidence type="ECO:0000256" key="2">
    <source>
        <dbReference type="ARBA" id="ARBA00023015"/>
    </source>
</evidence>
<dbReference type="EMBL" id="SWLG01000007">
    <property type="protein sequence ID" value="TLS37302.1"/>
    <property type="molecule type" value="Genomic_DNA"/>
</dbReference>
<keyword evidence="5" id="KW-0175">Coiled coil</keyword>
<dbReference type="InterPro" id="IPR007627">
    <property type="entry name" value="RNA_pol_sigma70_r2"/>
</dbReference>
<evidence type="ECO:0000256" key="3">
    <source>
        <dbReference type="ARBA" id="ARBA00023082"/>
    </source>
</evidence>
<evidence type="ECO:0000259" key="6">
    <source>
        <dbReference type="Pfam" id="PF04542"/>
    </source>
</evidence>
<dbReference type="InterPro" id="IPR039425">
    <property type="entry name" value="RNA_pol_sigma-70-like"/>
</dbReference>
<feature type="domain" description="RNA polymerase sigma factor 70 region 4 type 2" evidence="7">
    <location>
        <begin position="106"/>
        <end position="158"/>
    </location>
</feature>
<evidence type="ECO:0000259" key="7">
    <source>
        <dbReference type="Pfam" id="PF08281"/>
    </source>
</evidence>
<comment type="similarity">
    <text evidence="1">Belongs to the sigma-70 factor family. ECF subfamily.</text>
</comment>
<dbReference type="InterPro" id="IPR014284">
    <property type="entry name" value="RNA_pol_sigma-70_dom"/>
</dbReference>
<dbReference type="NCBIfam" id="TIGR02937">
    <property type="entry name" value="sigma70-ECF"/>
    <property type="match status" value="1"/>
</dbReference>
<dbReference type="OrthoDB" id="188761at2"/>
<keyword evidence="4" id="KW-0804">Transcription</keyword>
<dbReference type="SUPFAM" id="SSF88659">
    <property type="entry name" value="Sigma3 and sigma4 domains of RNA polymerase sigma factors"/>
    <property type="match status" value="1"/>
</dbReference>
<dbReference type="InterPro" id="IPR013324">
    <property type="entry name" value="RNA_pol_sigma_r3/r4-like"/>
</dbReference>
<dbReference type="InterPro" id="IPR036388">
    <property type="entry name" value="WH-like_DNA-bd_sf"/>
</dbReference>
<dbReference type="Gene3D" id="1.10.1740.10">
    <property type="match status" value="1"/>
</dbReference>
<name>A0A5R9F0Y8_9BACL</name>
<evidence type="ECO:0000256" key="4">
    <source>
        <dbReference type="ARBA" id="ARBA00023163"/>
    </source>
</evidence>
<evidence type="ECO:0000313" key="8">
    <source>
        <dbReference type="EMBL" id="TLS37302.1"/>
    </source>
</evidence>
<keyword evidence="9" id="KW-1185">Reference proteome</keyword>
<protein>
    <submittedName>
        <fullName evidence="8">RNA polymerase sigma factor</fullName>
    </submittedName>
</protein>
<reference evidence="8 9" key="1">
    <citation type="submission" date="2019-04" db="EMBL/GenBank/DDBJ databases">
        <title>Bacillus caeni sp. nov., a bacterium isolated from mangrove sediment.</title>
        <authorList>
            <person name="Huang H."/>
            <person name="Mo K."/>
            <person name="Hu Y."/>
        </authorList>
    </citation>
    <scope>NUCLEOTIDE SEQUENCE [LARGE SCALE GENOMIC DNA]</scope>
    <source>
        <strain evidence="8 9">HB172195</strain>
    </source>
</reference>
<dbReference type="AlphaFoldDB" id="A0A5R9F0Y8"/>
<comment type="caution">
    <text evidence="8">The sequence shown here is derived from an EMBL/GenBank/DDBJ whole genome shotgun (WGS) entry which is preliminary data.</text>
</comment>
<dbReference type="GO" id="GO:0006352">
    <property type="term" value="P:DNA-templated transcription initiation"/>
    <property type="evidence" value="ECO:0007669"/>
    <property type="project" value="InterPro"/>
</dbReference>
<dbReference type="CDD" id="cd06171">
    <property type="entry name" value="Sigma70_r4"/>
    <property type="match status" value="1"/>
</dbReference>
<proteinExistence type="inferred from homology"/>
<feature type="domain" description="RNA polymerase sigma-70 region 2" evidence="6">
    <location>
        <begin position="7"/>
        <end position="73"/>
    </location>
</feature>
<dbReference type="Proteomes" id="UP000308230">
    <property type="component" value="Unassembled WGS sequence"/>
</dbReference>
<dbReference type="Pfam" id="PF04542">
    <property type="entry name" value="Sigma70_r2"/>
    <property type="match status" value="1"/>
</dbReference>
<dbReference type="Pfam" id="PF08281">
    <property type="entry name" value="Sigma70_r4_2"/>
    <property type="match status" value="1"/>
</dbReference>
<evidence type="ECO:0000256" key="1">
    <source>
        <dbReference type="ARBA" id="ARBA00010641"/>
    </source>
</evidence>
<gene>
    <name evidence="8" type="ORF">FCL54_11205</name>
</gene>
<keyword evidence="2" id="KW-0805">Transcription regulation</keyword>
<accession>A0A5R9F0Y8</accession>
<organism evidence="8 9">
    <name type="scientific">Exobacillus caeni</name>
    <dbReference type="NCBI Taxonomy" id="2574798"/>
    <lineage>
        <taxon>Bacteria</taxon>
        <taxon>Bacillati</taxon>
        <taxon>Bacillota</taxon>
        <taxon>Bacilli</taxon>
        <taxon>Bacillales</taxon>
        <taxon>Guptibacillaceae</taxon>
        <taxon>Exobacillus</taxon>
    </lineage>
</organism>
<dbReference type="PANTHER" id="PTHR43133">
    <property type="entry name" value="RNA POLYMERASE ECF-TYPE SIGMA FACTO"/>
    <property type="match status" value="1"/>
</dbReference>
<dbReference type="InterPro" id="IPR013249">
    <property type="entry name" value="RNA_pol_sigma70_r4_t2"/>
</dbReference>
<evidence type="ECO:0000313" key="9">
    <source>
        <dbReference type="Proteomes" id="UP000308230"/>
    </source>
</evidence>
<dbReference type="PANTHER" id="PTHR43133:SF51">
    <property type="entry name" value="RNA POLYMERASE SIGMA FACTOR"/>
    <property type="match status" value="1"/>
</dbReference>
<keyword evidence="3" id="KW-0731">Sigma factor</keyword>
<feature type="coiled-coil region" evidence="5">
    <location>
        <begin position="94"/>
        <end position="125"/>
    </location>
</feature>